<dbReference type="Proteomes" id="UP001172457">
    <property type="component" value="Chromosome 1"/>
</dbReference>
<comment type="caution">
    <text evidence="5">The sequence shown here is derived from an EMBL/GenBank/DDBJ whole genome shotgun (WGS) entry which is preliminary data.</text>
</comment>
<evidence type="ECO:0000313" key="5">
    <source>
        <dbReference type="EMBL" id="KAJ9567296.1"/>
    </source>
</evidence>
<dbReference type="GO" id="GO:0046872">
    <property type="term" value="F:metal ion binding"/>
    <property type="evidence" value="ECO:0007669"/>
    <property type="project" value="UniProtKB-KW"/>
</dbReference>
<evidence type="ECO:0000313" key="6">
    <source>
        <dbReference type="Proteomes" id="UP001172457"/>
    </source>
</evidence>
<dbReference type="CDD" id="cd00371">
    <property type="entry name" value="HMA"/>
    <property type="match status" value="1"/>
</dbReference>
<dbReference type="Gene3D" id="3.30.70.100">
    <property type="match status" value="1"/>
</dbReference>
<dbReference type="PANTHER" id="PTHR22814">
    <property type="entry name" value="COPPER TRANSPORT PROTEIN ATOX1-RELATED"/>
    <property type="match status" value="1"/>
</dbReference>
<dbReference type="AlphaFoldDB" id="A0AA38U4Z2"/>
<feature type="region of interest" description="Disordered" evidence="3">
    <location>
        <begin position="134"/>
        <end position="161"/>
    </location>
</feature>
<gene>
    <name evidence="5" type="ORF">OSB04_003262</name>
</gene>
<accession>A0AA38U4Z2</accession>
<feature type="compositionally biased region" description="Basic residues" evidence="3">
    <location>
        <begin position="134"/>
        <end position="151"/>
    </location>
</feature>
<dbReference type="InterPro" id="IPR006121">
    <property type="entry name" value="HMA_dom"/>
</dbReference>
<keyword evidence="2" id="KW-0479">Metal-binding</keyword>
<dbReference type="GO" id="GO:0016020">
    <property type="term" value="C:membrane"/>
    <property type="evidence" value="ECO:0007669"/>
    <property type="project" value="UniProtKB-SubCell"/>
</dbReference>
<organism evidence="5 6">
    <name type="scientific">Centaurea solstitialis</name>
    <name type="common">yellow star-thistle</name>
    <dbReference type="NCBI Taxonomy" id="347529"/>
    <lineage>
        <taxon>Eukaryota</taxon>
        <taxon>Viridiplantae</taxon>
        <taxon>Streptophyta</taxon>
        <taxon>Embryophyta</taxon>
        <taxon>Tracheophyta</taxon>
        <taxon>Spermatophyta</taxon>
        <taxon>Magnoliopsida</taxon>
        <taxon>eudicotyledons</taxon>
        <taxon>Gunneridae</taxon>
        <taxon>Pentapetalae</taxon>
        <taxon>asterids</taxon>
        <taxon>campanulids</taxon>
        <taxon>Asterales</taxon>
        <taxon>Asteraceae</taxon>
        <taxon>Carduoideae</taxon>
        <taxon>Cardueae</taxon>
        <taxon>Centaureinae</taxon>
        <taxon>Centaurea</taxon>
    </lineage>
</organism>
<dbReference type="PROSITE" id="PS50846">
    <property type="entry name" value="HMA_2"/>
    <property type="match status" value="1"/>
</dbReference>
<keyword evidence="6" id="KW-1185">Reference proteome</keyword>
<evidence type="ECO:0000259" key="4">
    <source>
        <dbReference type="PROSITE" id="PS50846"/>
    </source>
</evidence>
<name>A0AA38U4Z2_9ASTR</name>
<dbReference type="EMBL" id="JARYMX010000001">
    <property type="protein sequence ID" value="KAJ9567296.1"/>
    <property type="molecule type" value="Genomic_DNA"/>
</dbReference>
<comment type="subcellular location">
    <subcellularLocation>
        <location evidence="1">Membrane</location>
        <topology evidence="1">Peripheral membrane protein</topology>
    </subcellularLocation>
</comment>
<protein>
    <recommendedName>
        <fullName evidence="4">HMA domain-containing protein</fullName>
    </recommendedName>
</protein>
<dbReference type="Pfam" id="PF00403">
    <property type="entry name" value="HMA"/>
    <property type="match status" value="1"/>
</dbReference>
<dbReference type="GO" id="GO:0009626">
    <property type="term" value="P:plant-type hypersensitive response"/>
    <property type="evidence" value="ECO:0007669"/>
    <property type="project" value="UniProtKB-KW"/>
</dbReference>
<proteinExistence type="predicted"/>
<reference evidence="5" key="1">
    <citation type="submission" date="2023-03" db="EMBL/GenBank/DDBJ databases">
        <title>Chromosome-scale reference genome and RAD-based genetic map of yellow starthistle (Centaurea solstitialis) reveal putative structural variation and QTLs associated with invader traits.</title>
        <authorList>
            <person name="Reatini B."/>
            <person name="Cang F.A."/>
            <person name="Jiang Q."/>
            <person name="Mckibben M.T.W."/>
            <person name="Barker M.S."/>
            <person name="Rieseberg L.H."/>
            <person name="Dlugosch K.M."/>
        </authorList>
    </citation>
    <scope>NUCLEOTIDE SEQUENCE</scope>
    <source>
        <strain evidence="5">CAN-66</strain>
        <tissue evidence="5">Leaf</tissue>
    </source>
</reference>
<evidence type="ECO:0000256" key="2">
    <source>
        <dbReference type="ARBA" id="ARBA00022723"/>
    </source>
</evidence>
<sequence length="304" mass="34989">MKALSTLWVFYVEIKLKVSMHCEKCKIEVMKVVTELSGVDEIYVDLEKEILVVIGEVDPVSVAIRLRKKRRVAEILSVRKHKSKNKVLSYPRAYYNNSCQNGYKQDDAPREDVPGRFPSKAQFMEGMSTKKLSLKKRRKKGRKKRNMRRKKVKEEVRGEEEAKEEEMEEKKCDNCVLVASFLGKDEEDKGFFVNISYDKSGVHIRFVMYREMVTLELRILLVNRCYTLLEEAVGMLFLKRIRQPSSLILSGKKTTKGLSDLSMYARSTDRTLHPSPKAHSSSGSYLGTASLVPERHIDTKQVLG</sequence>
<dbReference type="SUPFAM" id="SSF55008">
    <property type="entry name" value="HMA, heavy metal-associated domain"/>
    <property type="match status" value="1"/>
</dbReference>
<evidence type="ECO:0000256" key="1">
    <source>
        <dbReference type="ARBA" id="ARBA00004170"/>
    </source>
</evidence>
<feature type="domain" description="HMA" evidence="4">
    <location>
        <begin position="11"/>
        <end position="77"/>
    </location>
</feature>
<evidence type="ECO:0000256" key="3">
    <source>
        <dbReference type="SAM" id="MobiDB-lite"/>
    </source>
</evidence>
<dbReference type="InterPro" id="IPR036163">
    <property type="entry name" value="HMA_dom_sf"/>
</dbReference>